<dbReference type="PROSITE" id="PS51186">
    <property type="entry name" value="GNAT"/>
    <property type="match status" value="1"/>
</dbReference>
<accession>A0A916R8E2</accession>
<evidence type="ECO:0000256" key="5">
    <source>
        <dbReference type="ARBA" id="ARBA00022679"/>
    </source>
</evidence>
<evidence type="ECO:0000259" key="9">
    <source>
        <dbReference type="PROSITE" id="PS51186"/>
    </source>
</evidence>
<evidence type="ECO:0000256" key="4">
    <source>
        <dbReference type="ARBA" id="ARBA00017935"/>
    </source>
</evidence>
<comment type="catalytic activity">
    <reaction evidence="7 8">
        <text>L-2,4-diaminobutanoate + acetyl-CoA = (2S)-4-acetamido-2-aminobutanoate + CoA + H(+)</text>
        <dbReference type="Rhea" id="RHEA:16901"/>
        <dbReference type="ChEBI" id="CHEBI:15378"/>
        <dbReference type="ChEBI" id="CHEBI:57287"/>
        <dbReference type="ChEBI" id="CHEBI:57288"/>
        <dbReference type="ChEBI" id="CHEBI:58761"/>
        <dbReference type="ChEBI" id="CHEBI:58929"/>
        <dbReference type="EC" id="2.3.1.178"/>
    </reaction>
</comment>
<evidence type="ECO:0000256" key="7">
    <source>
        <dbReference type="ARBA" id="ARBA00048924"/>
    </source>
</evidence>
<dbReference type="InterPro" id="IPR012772">
    <property type="entry name" value="Ectoine_EctA"/>
</dbReference>
<evidence type="ECO:0000313" key="11">
    <source>
        <dbReference type="Proteomes" id="UP000596977"/>
    </source>
</evidence>
<comment type="pathway">
    <text evidence="1 8">Amine and polyamine biosynthesis; ectoine biosynthesis; L-ectoine from L-aspartate 4-semialdehyde: step 2/3.</text>
</comment>
<keyword evidence="6 8" id="KW-0012">Acyltransferase</keyword>
<dbReference type="EC" id="2.3.1.178" evidence="3 8"/>
<dbReference type="InterPro" id="IPR000182">
    <property type="entry name" value="GNAT_dom"/>
</dbReference>
<keyword evidence="11" id="KW-1185">Reference proteome</keyword>
<proteinExistence type="inferred from homology"/>
<dbReference type="NCBIfam" id="TIGR02406">
    <property type="entry name" value="ectoine_EctA"/>
    <property type="match status" value="1"/>
</dbReference>
<dbReference type="CDD" id="cd04301">
    <property type="entry name" value="NAT_SF"/>
    <property type="match status" value="1"/>
</dbReference>
<dbReference type="SUPFAM" id="SSF55729">
    <property type="entry name" value="Acyl-CoA N-acyltransferases (Nat)"/>
    <property type="match status" value="1"/>
</dbReference>
<name>A0A916R8E2_9HYPH</name>
<comment type="similarity">
    <text evidence="2 8">Belongs to the acetyltransferase family. EctA subfamily.</text>
</comment>
<keyword evidence="5 8" id="KW-0808">Transferase</keyword>
<dbReference type="OrthoDB" id="2436196at2"/>
<protein>
    <recommendedName>
        <fullName evidence="4 8">L-2,4-diaminobutyric acid acetyltransferase</fullName>
        <shortName evidence="8">DABA acetyltransferase</shortName>
        <ecNumber evidence="3 8">2.3.1.178</ecNumber>
    </recommendedName>
</protein>
<evidence type="ECO:0000256" key="1">
    <source>
        <dbReference type="ARBA" id="ARBA00004978"/>
    </source>
</evidence>
<dbReference type="GO" id="GO:0019491">
    <property type="term" value="P:ectoine biosynthetic process"/>
    <property type="evidence" value="ECO:0007669"/>
    <property type="project" value="InterPro"/>
</dbReference>
<dbReference type="Gene3D" id="3.40.630.30">
    <property type="match status" value="1"/>
</dbReference>
<dbReference type="Proteomes" id="UP000596977">
    <property type="component" value="Unassembled WGS sequence"/>
</dbReference>
<evidence type="ECO:0000256" key="2">
    <source>
        <dbReference type="ARBA" id="ARBA00010712"/>
    </source>
</evidence>
<dbReference type="AlphaFoldDB" id="A0A916R8E2"/>
<feature type="domain" description="N-acetyltransferase" evidence="9">
    <location>
        <begin position="18"/>
        <end position="185"/>
    </location>
</feature>
<evidence type="ECO:0000313" key="10">
    <source>
        <dbReference type="EMBL" id="GGA41241.1"/>
    </source>
</evidence>
<reference evidence="10 11" key="1">
    <citation type="journal article" date="2014" name="Int. J. Syst. Evol. Microbiol.">
        <title>Complete genome sequence of Corynebacterium casei LMG S-19264T (=DSM 44701T), isolated from a smear-ripened cheese.</title>
        <authorList>
            <consortium name="US DOE Joint Genome Institute (JGI-PGF)"/>
            <person name="Walter F."/>
            <person name="Albersmeier A."/>
            <person name="Kalinowski J."/>
            <person name="Ruckert C."/>
        </authorList>
    </citation>
    <scope>NUCLEOTIDE SEQUENCE [LARGE SCALE GENOMIC DNA]</scope>
    <source>
        <strain evidence="10 11">CGMCC 1.15896</strain>
    </source>
</reference>
<organism evidence="10 11">
    <name type="scientific">Pelagibacterium lentulum</name>
    <dbReference type="NCBI Taxonomy" id="2029865"/>
    <lineage>
        <taxon>Bacteria</taxon>
        <taxon>Pseudomonadati</taxon>
        <taxon>Pseudomonadota</taxon>
        <taxon>Alphaproteobacteria</taxon>
        <taxon>Hyphomicrobiales</taxon>
        <taxon>Devosiaceae</taxon>
        <taxon>Pelagibacterium</taxon>
    </lineage>
</organism>
<gene>
    <name evidence="8 10" type="primary">ectA</name>
    <name evidence="10" type="ORF">GCM10011499_08560</name>
</gene>
<dbReference type="RefSeq" id="WP_127073141.1">
    <property type="nucleotide sequence ID" value="NZ_BMKB01000001.1"/>
</dbReference>
<evidence type="ECO:0000256" key="3">
    <source>
        <dbReference type="ARBA" id="ARBA00012355"/>
    </source>
</evidence>
<evidence type="ECO:0000256" key="6">
    <source>
        <dbReference type="ARBA" id="ARBA00023315"/>
    </source>
</evidence>
<dbReference type="EMBL" id="BMKB01000001">
    <property type="protein sequence ID" value="GGA41241.1"/>
    <property type="molecule type" value="Genomic_DNA"/>
</dbReference>
<dbReference type="GO" id="GO:0033816">
    <property type="term" value="F:diaminobutyrate acetyltransferase activity"/>
    <property type="evidence" value="ECO:0007669"/>
    <property type="project" value="UniProtKB-EC"/>
</dbReference>
<comment type="function">
    <text evidence="8">Catalyzes the acetylation of L-2,4-diaminobutyrate (DABA) to gamma-N-acetyl-alpha,gamma-diaminobutyric acid (ADABA) with acetyl coenzyme A.</text>
</comment>
<evidence type="ECO:0000256" key="8">
    <source>
        <dbReference type="RuleBase" id="RU365045"/>
    </source>
</evidence>
<dbReference type="Pfam" id="PF00583">
    <property type="entry name" value="Acetyltransf_1"/>
    <property type="match status" value="1"/>
</dbReference>
<dbReference type="InterPro" id="IPR016181">
    <property type="entry name" value="Acyl_CoA_acyltransferase"/>
</dbReference>
<comment type="caution">
    <text evidence="10">The sequence shown here is derived from an EMBL/GenBank/DDBJ whole genome shotgun (WGS) entry which is preliminary data.</text>
</comment>
<sequence length="185" mass="20463">MQLKAISAATENKAAQAIAIRSPRREDGAAVWQLIKDTESLDDNSMYCNLLQCSHFAATCALAELDGEVVGWVSGYIPPEHPDTYFVWQVCVSRKARGRGLAKRLIAAVLARKVCAHVERVQSTITSDNKPSWALFGSIAETLETDLTRQPHFKREVHFAGKHDTEFLVTIGPFEREALPVRSAA</sequence>